<evidence type="ECO:0000256" key="9">
    <source>
        <dbReference type="RuleBase" id="RU000665"/>
    </source>
</evidence>
<reference evidence="13 14" key="1">
    <citation type="journal article" date="2018" name="Proc. Natl. Acad. Sci. U.S.A.">
        <title>Linking secondary metabolites to gene clusters through genome sequencing of six diverse Aspergillus species.</title>
        <authorList>
            <person name="Kaerboelling I."/>
            <person name="Vesth T.C."/>
            <person name="Frisvad J.C."/>
            <person name="Nybo J.L."/>
            <person name="Theobald S."/>
            <person name="Kuo A."/>
            <person name="Bowyer P."/>
            <person name="Matsuda Y."/>
            <person name="Mondo S."/>
            <person name="Lyhne E.K."/>
            <person name="Kogle M.E."/>
            <person name="Clum A."/>
            <person name="Lipzen A."/>
            <person name="Salamov A."/>
            <person name="Ngan C.Y."/>
            <person name="Daum C."/>
            <person name="Chiniquy J."/>
            <person name="Barry K."/>
            <person name="LaButti K."/>
            <person name="Haridas S."/>
            <person name="Simmons B.A."/>
            <person name="Magnuson J.K."/>
            <person name="Mortensen U.H."/>
            <person name="Larsen T.O."/>
            <person name="Grigoriev I.V."/>
            <person name="Baker S.E."/>
            <person name="Andersen M.R."/>
        </authorList>
    </citation>
    <scope>NUCLEOTIDE SEQUENCE [LARGE SCALE GENOMIC DNA]</scope>
    <source>
        <strain evidence="13 14">IBT 24754</strain>
    </source>
</reference>
<name>A0A2T5M8S9_9EURO</name>
<dbReference type="VEuPathDB" id="FungiDB:P175DRAFT_0506487"/>
<dbReference type="GO" id="GO:0016020">
    <property type="term" value="C:membrane"/>
    <property type="evidence" value="ECO:0007669"/>
    <property type="project" value="UniProtKB-SubCell"/>
</dbReference>
<feature type="compositionally biased region" description="Basic residues" evidence="10">
    <location>
        <begin position="397"/>
        <end position="413"/>
    </location>
</feature>
<evidence type="ECO:0000256" key="4">
    <source>
        <dbReference type="ARBA" id="ARBA00022980"/>
    </source>
</evidence>
<dbReference type="PANTHER" id="PTHR33048:SF160">
    <property type="entry name" value="SAT4 FAMILY MEMBRANE PROTEIN"/>
    <property type="match status" value="1"/>
</dbReference>
<evidence type="ECO:0000256" key="10">
    <source>
        <dbReference type="SAM" id="MobiDB-lite"/>
    </source>
</evidence>
<dbReference type="PANTHER" id="PTHR33048">
    <property type="entry name" value="PTH11-LIKE INTEGRAL MEMBRANE PROTEIN (AFU_ORTHOLOGUE AFUA_5G11245)"/>
    <property type="match status" value="1"/>
</dbReference>
<keyword evidence="4 9" id="KW-0689">Ribosomal protein</keyword>
<feature type="region of interest" description="Disordered" evidence="10">
    <location>
        <begin position="328"/>
        <end position="353"/>
    </location>
</feature>
<dbReference type="InterPro" id="IPR038097">
    <property type="entry name" value="Ribosomal_eL36_sf"/>
</dbReference>
<keyword evidence="3 11" id="KW-0812">Transmembrane</keyword>
<accession>A0A2T5M8S9</accession>
<evidence type="ECO:0000313" key="14">
    <source>
        <dbReference type="Proteomes" id="UP000244073"/>
    </source>
</evidence>
<dbReference type="PROSITE" id="PS01190">
    <property type="entry name" value="RIBOSOMAL_L36E"/>
    <property type="match status" value="1"/>
</dbReference>
<feature type="region of interest" description="Disordered" evidence="10">
    <location>
        <begin position="396"/>
        <end position="418"/>
    </location>
</feature>
<keyword evidence="5 11" id="KW-1133">Transmembrane helix</keyword>
<feature type="transmembrane region" description="Helical" evidence="11">
    <location>
        <begin position="109"/>
        <end position="132"/>
    </location>
</feature>
<dbReference type="Pfam" id="PF20684">
    <property type="entry name" value="Fung_rhodopsin"/>
    <property type="match status" value="1"/>
</dbReference>
<protein>
    <recommendedName>
        <fullName evidence="9">60S ribosomal protein L36</fullName>
    </recommendedName>
</protein>
<dbReference type="GO" id="GO:0006412">
    <property type="term" value="P:translation"/>
    <property type="evidence" value="ECO:0007669"/>
    <property type="project" value="InterPro"/>
</dbReference>
<feature type="domain" description="Rhodopsin" evidence="12">
    <location>
        <begin position="38"/>
        <end position="253"/>
    </location>
</feature>
<dbReference type="Proteomes" id="UP000244073">
    <property type="component" value="Unassembled WGS sequence"/>
</dbReference>
<dbReference type="GO" id="GO:1990904">
    <property type="term" value="C:ribonucleoprotein complex"/>
    <property type="evidence" value="ECO:0007669"/>
    <property type="project" value="UniProtKB-KW"/>
</dbReference>
<evidence type="ECO:0000256" key="1">
    <source>
        <dbReference type="ARBA" id="ARBA00004141"/>
    </source>
</evidence>
<sequence>MMSALGLSHDTGGHVLESYYPYDYRDSARPTDILTQTLGLIGYAVITLEADRHGNGVHQATVAPSDLQVFAKLANASQITYAPLIFITKLSIFLLYLRVFAPSRQGKTYWAIHLLIWFNLLFYLANFFLKIFECIPRAKIWDRKIPGHCININIPILVTSIINVVSDLLMLFLPIFCVWRLKMTKKKKLGISAIFAAGIFGCLSSIMRLVVSVRNSSTQDKTHDWYPEFLWTAAEVTCGILASCLPAIPTFFRHFFHKAKTLFSDMSTRGSSQPRSWEKPREMYSLSRGGRKRKVGVTDDLILTEPVNDFGHGPDDDQTQIFRGPAYTKSEARVEGSRSPMERDLHEGPRMEDGNHQGILKIVEVDPTTIVVANRLSLLTTVEMAQERSGIVVGLNKGHKTTPLHTPKTRISRTKGQSSRRTAFVREIAREVVGLAPYERRIVELLRNTQDKRARKLAKKRLGTFSRGKKKVEDMQRVIAEARRVAAH</sequence>
<comment type="similarity">
    <text evidence="2 9">Belongs to the eukaryotic ribosomal protein eL36 family.</text>
</comment>
<evidence type="ECO:0000256" key="3">
    <source>
        <dbReference type="ARBA" id="ARBA00022692"/>
    </source>
</evidence>
<keyword evidence="7 9" id="KW-0687">Ribonucleoprotein</keyword>
<feature type="transmembrane region" description="Helical" evidence="11">
    <location>
        <begin position="79"/>
        <end position="97"/>
    </location>
</feature>
<evidence type="ECO:0000256" key="7">
    <source>
        <dbReference type="ARBA" id="ARBA00023274"/>
    </source>
</evidence>
<dbReference type="RefSeq" id="XP_040756331.1">
    <property type="nucleotide sequence ID" value="XM_040898201.1"/>
</dbReference>
<dbReference type="Pfam" id="PF01158">
    <property type="entry name" value="Ribosomal_L36e"/>
    <property type="match status" value="1"/>
</dbReference>
<feature type="compositionally biased region" description="Basic and acidic residues" evidence="10">
    <location>
        <begin position="330"/>
        <end position="353"/>
    </location>
</feature>
<evidence type="ECO:0000256" key="5">
    <source>
        <dbReference type="ARBA" id="ARBA00022989"/>
    </source>
</evidence>
<dbReference type="FunFam" id="1.10.10.1760:FF:000003">
    <property type="entry name" value="60S ribosomal protein L36"/>
    <property type="match status" value="1"/>
</dbReference>
<comment type="similarity">
    <text evidence="8">Belongs to the SAT4 family.</text>
</comment>
<comment type="caution">
    <text evidence="13">The sequence shown here is derived from an EMBL/GenBank/DDBJ whole genome shotgun (WGS) entry which is preliminary data.</text>
</comment>
<evidence type="ECO:0000256" key="11">
    <source>
        <dbReference type="SAM" id="Phobius"/>
    </source>
</evidence>
<keyword evidence="6 11" id="KW-0472">Membrane</keyword>
<evidence type="ECO:0000256" key="2">
    <source>
        <dbReference type="ARBA" id="ARBA00006509"/>
    </source>
</evidence>
<evidence type="ECO:0000313" key="13">
    <source>
        <dbReference type="EMBL" id="PTU24939.1"/>
    </source>
</evidence>
<dbReference type="GO" id="GO:0005840">
    <property type="term" value="C:ribosome"/>
    <property type="evidence" value="ECO:0007669"/>
    <property type="project" value="UniProtKB-KW"/>
</dbReference>
<dbReference type="Gene3D" id="1.10.10.1760">
    <property type="entry name" value="60S ribosomal protein L36"/>
    <property type="match status" value="1"/>
</dbReference>
<dbReference type="InterPro" id="IPR000509">
    <property type="entry name" value="Ribosomal_eL36"/>
</dbReference>
<dbReference type="InterPro" id="IPR049326">
    <property type="entry name" value="Rhodopsin_dom_fungi"/>
</dbReference>
<evidence type="ECO:0000256" key="8">
    <source>
        <dbReference type="ARBA" id="ARBA00038359"/>
    </source>
</evidence>
<feature type="transmembrane region" description="Helical" evidence="11">
    <location>
        <begin position="189"/>
        <end position="209"/>
    </location>
</feature>
<evidence type="ECO:0000259" key="12">
    <source>
        <dbReference type="Pfam" id="PF20684"/>
    </source>
</evidence>
<dbReference type="InterPro" id="IPR052337">
    <property type="entry name" value="SAT4-like"/>
</dbReference>
<comment type="subcellular location">
    <subcellularLocation>
        <location evidence="1">Membrane</location>
        <topology evidence="1">Multi-pass membrane protein</topology>
    </subcellularLocation>
</comment>
<proteinExistence type="inferred from homology"/>
<dbReference type="GO" id="GO:0003735">
    <property type="term" value="F:structural constituent of ribosome"/>
    <property type="evidence" value="ECO:0007669"/>
    <property type="project" value="InterPro"/>
</dbReference>
<gene>
    <name evidence="13" type="ORF">P175DRAFT_0506487</name>
</gene>
<dbReference type="GeneID" id="63815083"/>
<evidence type="ECO:0000256" key="6">
    <source>
        <dbReference type="ARBA" id="ARBA00023136"/>
    </source>
</evidence>
<organism evidence="13 14">
    <name type="scientific">Aspergillus ochraceoroseus IBT 24754</name>
    <dbReference type="NCBI Taxonomy" id="1392256"/>
    <lineage>
        <taxon>Eukaryota</taxon>
        <taxon>Fungi</taxon>
        <taxon>Dikarya</taxon>
        <taxon>Ascomycota</taxon>
        <taxon>Pezizomycotina</taxon>
        <taxon>Eurotiomycetes</taxon>
        <taxon>Eurotiomycetidae</taxon>
        <taxon>Eurotiales</taxon>
        <taxon>Aspergillaceae</taxon>
        <taxon>Aspergillus</taxon>
        <taxon>Aspergillus subgen. Nidulantes</taxon>
    </lineage>
</organism>
<feature type="transmembrane region" description="Helical" evidence="11">
    <location>
        <begin position="229"/>
        <end position="252"/>
    </location>
</feature>
<dbReference type="AlphaFoldDB" id="A0A2T5M8S9"/>
<dbReference type="EMBL" id="MSFN02000001">
    <property type="protein sequence ID" value="PTU24939.1"/>
    <property type="molecule type" value="Genomic_DNA"/>
</dbReference>
<feature type="transmembrane region" description="Helical" evidence="11">
    <location>
        <begin position="152"/>
        <end position="177"/>
    </location>
</feature>
<dbReference type="OrthoDB" id="5342292at2759"/>